<dbReference type="PANTHER" id="PTHR13386:SF1">
    <property type="entry name" value="HISTONE PARYLATION FACTOR 1"/>
    <property type="match status" value="1"/>
</dbReference>
<dbReference type="GO" id="GO:0072572">
    <property type="term" value="F:poly-ADP-D-ribose binding"/>
    <property type="evidence" value="ECO:0007669"/>
    <property type="project" value="TreeGrafter"/>
</dbReference>
<reference evidence="8" key="1">
    <citation type="submission" date="2022-08" db="UniProtKB">
        <authorList>
            <consortium name="EnsemblMetazoa"/>
        </authorList>
    </citation>
    <scope>IDENTIFICATION</scope>
    <source>
        <strain evidence="8">Israel</strain>
    </source>
</reference>
<evidence type="ECO:0000256" key="2">
    <source>
        <dbReference type="ARBA" id="ARBA00004286"/>
    </source>
</evidence>
<feature type="compositionally biased region" description="Polar residues" evidence="6">
    <location>
        <begin position="57"/>
        <end position="79"/>
    </location>
</feature>
<evidence type="ECO:0000256" key="6">
    <source>
        <dbReference type="SAM" id="MobiDB-lite"/>
    </source>
</evidence>
<dbReference type="EMBL" id="AJVK01030432">
    <property type="status" value="NOT_ANNOTATED_CDS"/>
    <property type="molecule type" value="Genomic_DNA"/>
</dbReference>
<feature type="compositionally biased region" description="Low complexity" evidence="6">
    <location>
        <begin position="88"/>
        <end position="99"/>
    </location>
</feature>
<sequence>MSESKKEDCKYGADCYQKNPAHKAKYNHPGDAPNEAAKRDRSPDDQVPEANKRPKESPSTSQEPKENPTNIDAPSTSAQAGEGENHGSDGNASGASGSALLNEDELPPDGSVIDPWEHRIRFSQMQEYKQLLRDPKLFIKYKFCAEMPEDFFSFWEFCKSQTKEGAKPECLFENVGLQLVGPFDYMAGKFHDAPLYEPGDYYRHWRFFYDPPEFQTVMVKKGTGIHYGYWRDTPFAKQCYFARNDASKGCQFSIIDTNIFNAVSHFLDKDADVTPFNRTKIGALKKSLQGWVVDQGLEVTNAAELIKNRQKMLVCKTFHTAGLVVPVEPKTKIGYRPLMQTDAELKKILSKIDGPESLPSLMNVLQPVITAASIAVDEGDYGTSIELAMDFYCHGSPELHNFIRHLSVVGYTEARQPQFLAILKAQLDNRRKGFDLSILEKA</sequence>
<feature type="compositionally biased region" description="Basic and acidic residues" evidence="6">
    <location>
        <begin position="36"/>
        <end position="56"/>
    </location>
</feature>
<accession>A0A1B0DBZ8</accession>
<evidence type="ECO:0000256" key="1">
    <source>
        <dbReference type="ARBA" id="ARBA00004123"/>
    </source>
</evidence>
<evidence type="ECO:0000256" key="4">
    <source>
        <dbReference type="ARBA" id="ARBA00022454"/>
    </source>
</evidence>
<evidence type="ECO:0000313" key="9">
    <source>
        <dbReference type="Proteomes" id="UP000092462"/>
    </source>
</evidence>
<dbReference type="PANTHER" id="PTHR13386">
    <property type="entry name" value="HISTONE PARYLATION FACTOR 1"/>
    <property type="match status" value="1"/>
</dbReference>
<feature type="region of interest" description="Disordered" evidence="6">
    <location>
        <begin position="19"/>
        <end position="112"/>
    </location>
</feature>
<dbReference type="Pfam" id="PF10228">
    <property type="entry name" value="HPF1"/>
    <property type="match status" value="1"/>
</dbReference>
<dbReference type="Pfam" id="PF10283">
    <property type="entry name" value="zf-CCHH"/>
    <property type="match status" value="1"/>
</dbReference>
<comment type="similarity">
    <text evidence="3">Belongs to the HPF1 family.</text>
</comment>
<feature type="domain" description="PBZ-type" evidence="7">
    <location>
        <begin position="6"/>
        <end position="31"/>
    </location>
</feature>
<dbReference type="InterPro" id="IPR019361">
    <property type="entry name" value="HPF1"/>
</dbReference>
<dbReference type="GO" id="GO:0005634">
    <property type="term" value="C:nucleus"/>
    <property type="evidence" value="ECO:0007669"/>
    <property type="project" value="UniProtKB-SubCell"/>
</dbReference>
<keyword evidence="5" id="KW-0539">Nucleus</keyword>
<organism evidence="8 9">
    <name type="scientific">Phlebotomus papatasi</name>
    <name type="common">Sandfly</name>
    <dbReference type="NCBI Taxonomy" id="29031"/>
    <lineage>
        <taxon>Eukaryota</taxon>
        <taxon>Metazoa</taxon>
        <taxon>Ecdysozoa</taxon>
        <taxon>Arthropoda</taxon>
        <taxon>Hexapoda</taxon>
        <taxon>Insecta</taxon>
        <taxon>Pterygota</taxon>
        <taxon>Neoptera</taxon>
        <taxon>Endopterygota</taxon>
        <taxon>Diptera</taxon>
        <taxon>Nematocera</taxon>
        <taxon>Psychodoidea</taxon>
        <taxon>Psychodidae</taxon>
        <taxon>Phlebotomus</taxon>
        <taxon>Phlebotomus</taxon>
    </lineage>
</organism>
<protein>
    <recommendedName>
        <fullName evidence="7">PBZ-type domain-containing protein</fullName>
    </recommendedName>
</protein>
<evidence type="ECO:0000313" key="8">
    <source>
        <dbReference type="EnsemblMetazoa" id="PPAI005337-PA"/>
    </source>
</evidence>
<dbReference type="GO" id="GO:0005694">
    <property type="term" value="C:chromosome"/>
    <property type="evidence" value="ECO:0007669"/>
    <property type="project" value="UniProtKB-SubCell"/>
</dbReference>
<dbReference type="GO" id="GO:0042393">
    <property type="term" value="F:histone binding"/>
    <property type="evidence" value="ECO:0007669"/>
    <property type="project" value="InterPro"/>
</dbReference>
<dbReference type="InterPro" id="IPR019406">
    <property type="entry name" value="APLF_PBZ"/>
</dbReference>
<comment type="subcellular location">
    <subcellularLocation>
        <location evidence="2">Chromosome</location>
    </subcellularLocation>
    <subcellularLocation>
        <location evidence="1">Nucleus</location>
    </subcellularLocation>
</comment>
<dbReference type="EnsemblMetazoa" id="PPAI005337-RA">
    <property type="protein sequence ID" value="PPAI005337-PA"/>
    <property type="gene ID" value="PPAI005337"/>
</dbReference>
<dbReference type="GO" id="GO:0006974">
    <property type="term" value="P:DNA damage response"/>
    <property type="evidence" value="ECO:0007669"/>
    <property type="project" value="InterPro"/>
</dbReference>
<dbReference type="AlphaFoldDB" id="A0A1B0DBZ8"/>
<keyword evidence="4" id="KW-0158">Chromosome</keyword>
<evidence type="ECO:0000259" key="7">
    <source>
        <dbReference type="Pfam" id="PF10283"/>
    </source>
</evidence>
<dbReference type="Proteomes" id="UP000092462">
    <property type="component" value="Unassembled WGS sequence"/>
</dbReference>
<dbReference type="VEuPathDB" id="VectorBase:PPAPM1_002763"/>
<evidence type="ECO:0000256" key="5">
    <source>
        <dbReference type="ARBA" id="ARBA00023242"/>
    </source>
</evidence>
<keyword evidence="9" id="KW-1185">Reference proteome</keyword>
<evidence type="ECO:0000256" key="3">
    <source>
        <dbReference type="ARBA" id="ARBA00010803"/>
    </source>
</evidence>
<proteinExistence type="inferred from homology"/>
<name>A0A1B0DBZ8_PHLPP</name>
<dbReference type="VEuPathDB" id="VectorBase:PPAI005337"/>